<feature type="non-terminal residue" evidence="1">
    <location>
        <position position="1"/>
    </location>
</feature>
<reference evidence="1" key="1">
    <citation type="submission" date="2018-05" db="EMBL/GenBank/DDBJ databases">
        <title>Draft genome of Mucuna pruriens seed.</title>
        <authorList>
            <person name="Nnadi N.E."/>
            <person name="Vos R."/>
            <person name="Hasami M.H."/>
            <person name="Devisetty U.K."/>
            <person name="Aguiy J.C."/>
        </authorList>
    </citation>
    <scope>NUCLEOTIDE SEQUENCE [LARGE SCALE GENOMIC DNA]</scope>
    <source>
        <strain evidence="1">JCA_2017</strain>
    </source>
</reference>
<evidence type="ECO:0000313" key="2">
    <source>
        <dbReference type="Proteomes" id="UP000257109"/>
    </source>
</evidence>
<gene>
    <name evidence="1" type="ORF">CR513_53812</name>
</gene>
<comment type="caution">
    <text evidence="1">The sequence shown here is derived from an EMBL/GenBank/DDBJ whole genome shotgun (WGS) entry which is preliminary data.</text>
</comment>
<organism evidence="1 2">
    <name type="scientific">Mucuna pruriens</name>
    <name type="common">Velvet bean</name>
    <name type="synonym">Dolichos pruriens</name>
    <dbReference type="NCBI Taxonomy" id="157652"/>
    <lineage>
        <taxon>Eukaryota</taxon>
        <taxon>Viridiplantae</taxon>
        <taxon>Streptophyta</taxon>
        <taxon>Embryophyta</taxon>
        <taxon>Tracheophyta</taxon>
        <taxon>Spermatophyta</taxon>
        <taxon>Magnoliopsida</taxon>
        <taxon>eudicotyledons</taxon>
        <taxon>Gunneridae</taxon>
        <taxon>Pentapetalae</taxon>
        <taxon>rosids</taxon>
        <taxon>fabids</taxon>
        <taxon>Fabales</taxon>
        <taxon>Fabaceae</taxon>
        <taxon>Papilionoideae</taxon>
        <taxon>50 kb inversion clade</taxon>
        <taxon>NPAAA clade</taxon>
        <taxon>indigoferoid/millettioid clade</taxon>
        <taxon>Phaseoleae</taxon>
        <taxon>Mucuna</taxon>
    </lineage>
</organism>
<keyword evidence="2" id="KW-1185">Reference proteome</keyword>
<protein>
    <submittedName>
        <fullName evidence="1">Uncharacterized protein</fullName>
    </submittedName>
</protein>
<dbReference type="EMBL" id="QJKJ01013039">
    <property type="protein sequence ID" value="RDX67333.1"/>
    <property type="molecule type" value="Genomic_DNA"/>
</dbReference>
<evidence type="ECO:0000313" key="1">
    <source>
        <dbReference type="EMBL" id="RDX67333.1"/>
    </source>
</evidence>
<dbReference type="Proteomes" id="UP000257109">
    <property type="component" value="Unassembled WGS sequence"/>
</dbReference>
<proteinExistence type="predicted"/>
<sequence>MESNAKLEAYPFSIMTGLMRKFCLSSPHLVLPKWLITPRVILSVKELLTEHIPWSLALLKIEFATHHWKGI</sequence>
<dbReference type="AlphaFoldDB" id="A0A371EMP6"/>
<accession>A0A371EMP6</accession>
<name>A0A371EMP6_MUCPR</name>